<dbReference type="EMBL" id="BMAV01019154">
    <property type="protein sequence ID" value="GFY71916.1"/>
    <property type="molecule type" value="Genomic_DNA"/>
</dbReference>
<protein>
    <submittedName>
        <fullName evidence="1">Uncharacterized protein</fullName>
    </submittedName>
</protein>
<evidence type="ECO:0000313" key="1">
    <source>
        <dbReference type="EMBL" id="GFY71916.1"/>
    </source>
</evidence>
<dbReference type="AlphaFoldDB" id="A0A8X7CLC8"/>
<sequence>MASSIQCRSPNKIRELYAILTSSCSLSNPQTLEISKKSIWRNVLGDNCSKYMHTDMPFNKQIYNETLIIIEIKVFIMVGKKLYDFVMISPRQVDGNDFDNEIARELGDDFIALQHQVTELTPQLTPEQSHVGHQVLRKIESSCVALFFSPRPWRNRKNDFAKPIINVSQRKRTEDRTLQRLLLV</sequence>
<organism evidence="1 2">
    <name type="scientific">Trichonephila inaurata madagascariensis</name>
    <dbReference type="NCBI Taxonomy" id="2747483"/>
    <lineage>
        <taxon>Eukaryota</taxon>
        <taxon>Metazoa</taxon>
        <taxon>Ecdysozoa</taxon>
        <taxon>Arthropoda</taxon>
        <taxon>Chelicerata</taxon>
        <taxon>Arachnida</taxon>
        <taxon>Araneae</taxon>
        <taxon>Araneomorphae</taxon>
        <taxon>Entelegynae</taxon>
        <taxon>Araneoidea</taxon>
        <taxon>Nephilidae</taxon>
        <taxon>Trichonephila</taxon>
        <taxon>Trichonephila inaurata</taxon>
    </lineage>
</organism>
<dbReference type="Proteomes" id="UP000886998">
    <property type="component" value="Unassembled WGS sequence"/>
</dbReference>
<evidence type="ECO:0000313" key="2">
    <source>
        <dbReference type="Proteomes" id="UP000886998"/>
    </source>
</evidence>
<name>A0A8X7CLC8_9ARAC</name>
<gene>
    <name evidence="1" type="primary">X975_02616</name>
    <name evidence="1" type="ORF">TNIN_199801</name>
</gene>
<reference evidence="1" key="1">
    <citation type="submission" date="2020-08" db="EMBL/GenBank/DDBJ databases">
        <title>Multicomponent nature underlies the extraordinary mechanical properties of spider dragline silk.</title>
        <authorList>
            <person name="Kono N."/>
            <person name="Nakamura H."/>
            <person name="Mori M."/>
            <person name="Yoshida Y."/>
            <person name="Ohtoshi R."/>
            <person name="Malay A.D."/>
            <person name="Moran D.A.P."/>
            <person name="Tomita M."/>
            <person name="Numata K."/>
            <person name="Arakawa K."/>
        </authorList>
    </citation>
    <scope>NUCLEOTIDE SEQUENCE</scope>
</reference>
<proteinExistence type="predicted"/>
<dbReference type="OrthoDB" id="6435532at2759"/>
<accession>A0A8X7CLC8</accession>
<comment type="caution">
    <text evidence="1">The sequence shown here is derived from an EMBL/GenBank/DDBJ whole genome shotgun (WGS) entry which is preliminary data.</text>
</comment>
<keyword evidence="2" id="KW-1185">Reference proteome</keyword>